<protein>
    <submittedName>
        <fullName evidence="1">Uncharacterized protein</fullName>
    </submittedName>
</protein>
<evidence type="ECO:0000313" key="1">
    <source>
        <dbReference type="EMBL" id="KAK0176929.1"/>
    </source>
</evidence>
<comment type="caution">
    <text evidence="1">The sequence shown here is derived from an EMBL/GenBank/DDBJ whole genome shotgun (WGS) entry which is preliminary data.</text>
</comment>
<organism evidence="1 2">
    <name type="scientific">Microctonus aethiopoides</name>
    <dbReference type="NCBI Taxonomy" id="144406"/>
    <lineage>
        <taxon>Eukaryota</taxon>
        <taxon>Metazoa</taxon>
        <taxon>Ecdysozoa</taxon>
        <taxon>Arthropoda</taxon>
        <taxon>Hexapoda</taxon>
        <taxon>Insecta</taxon>
        <taxon>Pterygota</taxon>
        <taxon>Neoptera</taxon>
        <taxon>Endopterygota</taxon>
        <taxon>Hymenoptera</taxon>
        <taxon>Apocrita</taxon>
        <taxon>Ichneumonoidea</taxon>
        <taxon>Braconidae</taxon>
        <taxon>Euphorinae</taxon>
        <taxon>Microctonus</taxon>
    </lineage>
</organism>
<gene>
    <name evidence="1" type="ORF">PV328_001027</name>
</gene>
<reference evidence="1" key="2">
    <citation type="submission" date="2023-03" db="EMBL/GenBank/DDBJ databases">
        <authorList>
            <person name="Inwood S.N."/>
            <person name="Skelly J.G."/>
            <person name="Guhlin J."/>
            <person name="Harrop T.W.R."/>
            <person name="Goldson S.G."/>
            <person name="Dearden P.K."/>
        </authorList>
    </citation>
    <scope>NUCLEOTIDE SEQUENCE</scope>
    <source>
        <strain evidence="1">Irish</strain>
        <tissue evidence="1">Whole body</tissue>
    </source>
</reference>
<reference evidence="1" key="1">
    <citation type="journal article" date="2023" name="bioRxiv">
        <title>Scaffold-level genome assemblies of two parasitoid biocontrol wasps reveal the parthenogenesis mechanism and an associated novel virus.</title>
        <authorList>
            <person name="Inwood S."/>
            <person name="Skelly J."/>
            <person name="Guhlin J."/>
            <person name="Harrop T."/>
            <person name="Goldson S."/>
            <person name="Dearden P."/>
        </authorList>
    </citation>
    <scope>NUCLEOTIDE SEQUENCE</scope>
    <source>
        <strain evidence="1">Irish</strain>
        <tissue evidence="1">Whole body</tissue>
    </source>
</reference>
<keyword evidence="2" id="KW-1185">Reference proteome</keyword>
<dbReference type="AlphaFoldDB" id="A0AA39FXB0"/>
<evidence type="ECO:0000313" key="2">
    <source>
        <dbReference type="Proteomes" id="UP001168990"/>
    </source>
</evidence>
<dbReference type="Proteomes" id="UP001168990">
    <property type="component" value="Unassembled WGS sequence"/>
</dbReference>
<sequence length="387" mass="44536">MGEEKYSLVLFVEDSEKNIDIVPSDWIVHNKIDDNLYCKFIDESQAKNVEISKLLWKKVKNLENPGESCKFHRVDIALMELDKNIDILIEAVVLAKSGTVNPILLSPDVLMNAINLIRNEKGNDRMPIPISNGNYFEYLEVSEVVITIIEYRLVYILKIPILDPIDERYLKDCKTHKKRYFCKSIFPKYYIKAHDASISKVVNSPAKLKEDDCNIKMVSARHTVWIQFKNCSPFNQSRKKTISTRSCLKNDDTSKSSGTSIESNATLKIDKQQNIHNLSSSDEQDIHLTTKIIPTNTANEKSHTCWQETSELVLKEFRKLFQQLGTLHGLAIEMSNELQQIRKNKFSGYAAPKERVRNIQVPFTTLNEFDTFDDALKDNSSLKRNKL</sequence>
<name>A0AA39FXB0_9HYME</name>
<accession>A0AA39FXB0</accession>
<dbReference type="EMBL" id="JAQQBS010000001">
    <property type="protein sequence ID" value="KAK0176929.1"/>
    <property type="molecule type" value="Genomic_DNA"/>
</dbReference>
<proteinExistence type="predicted"/>